<organism evidence="2 3">
    <name type="scientific">Araneus ventricosus</name>
    <name type="common">Orbweaver spider</name>
    <name type="synonym">Epeira ventricosa</name>
    <dbReference type="NCBI Taxonomy" id="182803"/>
    <lineage>
        <taxon>Eukaryota</taxon>
        <taxon>Metazoa</taxon>
        <taxon>Ecdysozoa</taxon>
        <taxon>Arthropoda</taxon>
        <taxon>Chelicerata</taxon>
        <taxon>Arachnida</taxon>
        <taxon>Araneae</taxon>
        <taxon>Araneomorphae</taxon>
        <taxon>Entelegynae</taxon>
        <taxon>Araneoidea</taxon>
        <taxon>Araneidae</taxon>
        <taxon>Araneus</taxon>
    </lineage>
</organism>
<comment type="caution">
    <text evidence="2">The sequence shown here is derived from an EMBL/GenBank/DDBJ whole genome shotgun (WGS) entry which is preliminary data.</text>
</comment>
<feature type="region of interest" description="Disordered" evidence="1">
    <location>
        <begin position="1"/>
        <end position="35"/>
    </location>
</feature>
<proteinExistence type="predicted"/>
<name>A0A4Y2NJF4_ARAVE</name>
<feature type="compositionally biased region" description="Polar residues" evidence="1">
    <location>
        <begin position="1"/>
        <end position="15"/>
    </location>
</feature>
<evidence type="ECO:0000256" key="1">
    <source>
        <dbReference type="SAM" id="MobiDB-lite"/>
    </source>
</evidence>
<dbReference type="AlphaFoldDB" id="A0A4Y2NJF4"/>
<evidence type="ECO:0000313" key="3">
    <source>
        <dbReference type="Proteomes" id="UP000499080"/>
    </source>
</evidence>
<protein>
    <submittedName>
        <fullName evidence="2">Uncharacterized protein</fullName>
    </submittedName>
</protein>
<keyword evidence="3" id="KW-1185">Reference proteome</keyword>
<dbReference type="EMBL" id="BGPR01009080">
    <property type="protein sequence ID" value="GBN37866.1"/>
    <property type="molecule type" value="Genomic_DNA"/>
</dbReference>
<evidence type="ECO:0000313" key="2">
    <source>
        <dbReference type="EMBL" id="GBN37866.1"/>
    </source>
</evidence>
<gene>
    <name evidence="2" type="ORF">AVEN_124334_1</name>
</gene>
<feature type="region of interest" description="Disordered" evidence="1">
    <location>
        <begin position="69"/>
        <end position="95"/>
    </location>
</feature>
<reference evidence="2 3" key="1">
    <citation type="journal article" date="2019" name="Sci. Rep.">
        <title>Orb-weaving spider Araneus ventricosus genome elucidates the spidroin gene catalogue.</title>
        <authorList>
            <person name="Kono N."/>
            <person name="Nakamura H."/>
            <person name="Ohtoshi R."/>
            <person name="Moran D.A.P."/>
            <person name="Shinohara A."/>
            <person name="Yoshida Y."/>
            <person name="Fujiwara M."/>
            <person name="Mori M."/>
            <person name="Tomita M."/>
            <person name="Arakawa K."/>
        </authorList>
    </citation>
    <scope>NUCLEOTIDE SEQUENCE [LARGE SCALE GENOMIC DNA]</scope>
</reference>
<sequence>MESKYSTSCSDSNLGPRTRVGDTTKDLTRLGPSFKARTSEIRRMEGNSGMEERRSNTRAFLERTLNFEPRSEDEDVVRAGTPPLLTSDPHLREDF</sequence>
<dbReference type="Proteomes" id="UP000499080">
    <property type="component" value="Unassembled WGS sequence"/>
</dbReference>
<feature type="compositionally biased region" description="Basic and acidic residues" evidence="1">
    <location>
        <begin position="19"/>
        <end position="28"/>
    </location>
</feature>
<accession>A0A4Y2NJF4</accession>